<dbReference type="GO" id="GO:0043337">
    <property type="term" value="F:cardiolipin synthase (CMP-forming)"/>
    <property type="evidence" value="ECO:0007669"/>
    <property type="project" value="UniProtKB-EC"/>
</dbReference>
<evidence type="ECO:0000256" key="11">
    <source>
        <dbReference type="ARBA" id="ARBA00023209"/>
    </source>
</evidence>
<dbReference type="GO" id="GO:0032049">
    <property type="term" value="P:cardiolipin biosynthetic process"/>
    <property type="evidence" value="ECO:0007669"/>
    <property type="project" value="TreeGrafter"/>
</dbReference>
<organism evidence="16 17">
    <name type="scientific">Caerostris darwini</name>
    <dbReference type="NCBI Taxonomy" id="1538125"/>
    <lineage>
        <taxon>Eukaryota</taxon>
        <taxon>Metazoa</taxon>
        <taxon>Ecdysozoa</taxon>
        <taxon>Arthropoda</taxon>
        <taxon>Chelicerata</taxon>
        <taxon>Arachnida</taxon>
        <taxon>Araneae</taxon>
        <taxon>Araneomorphae</taxon>
        <taxon>Entelegynae</taxon>
        <taxon>Araneoidea</taxon>
        <taxon>Araneidae</taxon>
        <taxon>Caerostris</taxon>
    </lineage>
</organism>
<name>A0AAV4P0B8_9ARAC</name>
<dbReference type="AlphaFoldDB" id="A0AAV4P0B8"/>
<evidence type="ECO:0000256" key="1">
    <source>
        <dbReference type="ARBA" id="ARBA00004448"/>
    </source>
</evidence>
<reference evidence="16 17" key="1">
    <citation type="submission" date="2021-06" db="EMBL/GenBank/DDBJ databases">
        <title>Caerostris darwini draft genome.</title>
        <authorList>
            <person name="Kono N."/>
            <person name="Arakawa K."/>
        </authorList>
    </citation>
    <scope>NUCLEOTIDE SEQUENCE [LARGE SCALE GENOMIC DNA]</scope>
</reference>
<dbReference type="InterPro" id="IPR050324">
    <property type="entry name" value="CDP-alcohol_PTase-I"/>
</dbReference>
<evidence type="ECO:0000313" key="16">
    <source>
        <dbReference type="EMBL" id="GIX90463.1"/>
    </source>
</evidence>
<dbReference type="Gene3D" id="1.20.120.1760">
    <property type="match status" value="1"/>
</dbReference>
<evidence type="ECO:0000256" key="15">
    <source>
        <dbReference type="SAM" id="Phobius"/>
    </source>
</evidence>
<sequence length="213" mass="23922">MDQKKSEIKENIFTVPNGLCAVRIMCTPIIGYLVLSELYTHSLGLFIFAGFTDLIDGYIARNFPNQQTMIGSFLDPAADKLLISTLFLTLTINGLIPVPLTSLILFRDACLFGSGFYIRYVSLPPPKTLSRYFDMTFVTAKLEPTNISKVNTMIQLTLVAATLAAPVFSYVDHLYLQILWYVTGTTTVLSAGSYLYYKNSTYKLFNEKRKDSN</sequence>
<feature type="transmembrane region" description="Helical" evidence="15">
    <location>
        <begin position="41"/>
        <end position="60"/>
    </location>
</feature>
<dbReference type="FunFam" id="1.20.120.1760:FF:000005">
    <property type="entry name" value="Cardiolipin synthase 1"/>
    <property type="match status" value="1"/>
</dbReference>
<keyword evidence="6" id="KW-0999">Mitochondrion inner membrane</keyword>
<evidence type="ECO:0000256" key="12">
    <source>
        <dbReference type="ARBA" id="ARBA00023264"/>
    </source>
</evidence>
<proteinExistence type="inferred from homology"/>
<evidence type="ECO:0000313" key="17">
    <source>
        <dbReference type="Proteomes" id="UP001054837"/>
    </source>
</evidence>
<dbReference type="Pfam" id="PF01066">
    <property type="entry name" value="CDP-OH_P_transf"/>
    <property type="match status" value="1"/>
</dbReference>
<accession>A0AAV4P0B8</accession>
<feature type="transmembrane region" description="Helical" evidence="15">
    <location>
        <begin position="178"/>
        <end position="197"/>
    </location>
</feature>
<dbReference type="PANTHER" id="PTHR14269:SF60">
    <property type="entry name" value="CARDIOLIPIN SYNTHASE (CMP-FORMING)"/>
    <property type="match status" value="1"/>
</dbReference>
<keyword evidence="4" id="KW-0808">Transferase</keyword>
<evidence type="ECO:0000256" key="8">
    <source>
        <dbReference type="ARBA" id="ARBA00023098"/>
    </source>
</evidence>
<evidence type="ECO:0000256" key="3">
    <source>
        <dbReference type="ARBA" id="ARBA00022516"/>
    </source>
</evidence>
<keyword evidence="9" id="KW-0496">Mitochondrion</keyword>
<keyword evidence="11" id="KW-0594">Phospholipid biosynthesis</keyword>
<evidence type="ECO:0000256" key="10">
    <source>
        <dbReference type="ARBA" id="ARBA00023136"/>
    </source>
</evidence>
<evidence type="ECO:0000256" key="9">
    <source>
        <dbReference type="ARBA" id="ARBA00023128"/>
    </source>
</evidence>
<dbReference type="PIRSF" id="PIRSF000847">
    <property type="entry name" value="Phos_ph_gly_syn"/>
    <property type="match status" value="1"/>
</dbReference>
<keyword evidence="17" id="KW-1185">Reference proteome</keyword>
<keyword evidence="12" id="KW-1208">Phospholipid metabolism</keyword>
<evidence type="ECO:0000256" key="6">
    <source>
        <dbReference type="ARBA" id="ARBA00022792"/>
    </source>
</evidence>
<evidence type="ECO:0000256" key="7">
    <source>
        <dbReference type="ARBA" id="ARBA00022989"/>
    </source>
</evidence>
<dbReference type="GO" id="GO:0008444">
    <property type="term" value="F:CDP-diacylglycerol-glycerol-3-phosphate 3-phosphatidyltransferase activity"/>
    <property type="evidence" value="ECO:0007669"/>
    <property type="project" value="InterPro"/>
</dbReference>
<dbReference type="InterPro" id="IPR043130">
    <property type="entry name" value="CDP-OH_PTrfase_TM_dom"/>
</dbReference>
<dbReference type="GO" id="GO:0005743">
    <property type="term" value="C:mitochondrial inner membrane"/>
    <property type="evidence" value="ECO:0007669"/>
    <property type="project" value="UniProtKB-SubCell"/>
</dbReference>
<feature type="transmembrane region" description="Helical" evidence="15">
    <location>
        <begin position="12"/>
        <end position="35"/>
    </location>
</feature>
<feature type="transmembrane region" description="Helical" evidence="15">
    <location>
        <begin position="81"/>
        <end position="106"/>
    </location>
</feature>
<dbReference type="PANTHER" id="PTHR14269">
    <property type="entry name" value="CDP-DIACYLGLYCEROL--GLYCEROL-3-PHOSPHATE 3-PHOSPHATIDYLTRANSFERASE-RELATED"/>
    <property type="match status" value="1"/>
</dbReference>
<keyword evidence="10 15" id="KW-0472">Membrane</keyword>
<protein>
    <recommendedName>
        <fullName evidence="13">cardiolipin synthase (CMP-forming)</fullName>
        <ecNumber evidence="13">2.7.8.41</ecNumber>
    </recommendedName>
</protein>
<dbReference type="Proteomes" id="UP001054837">
    <property type="component" value="Unassembled WGS sequence"/>
</dbReference>
<comment type="catalytic activity">
    <reaction evidence="14">
        <text>a CDP-1,2-diacyl-sn-glycerol + a 1,2-diacyl-sn-glycero-3-phospho-(1'-sn-glycerol) = a cardiolipin + CMP + H(+)</text>
        <dbReference type="Rhea" id="RHEA:32931"/>
        <dbReference type="ChEBI" id="CHEBI:15378"/>
        <dbReference type="ChEBI" id="CHEBI:58332"/>
        <dbReference type="ChEBI" id="CHEBI:60377"/>
        <dbReference type="ChEBI" id="CHEBI:62237"/>
        <dbReference type="ChEBI" id="CHEBI:64716"/>
        <dbReference type="EC" id="2.7.8.41"/>
    </reaction>
</comment>
<evidence type="ECO:0000256" key="4">
    <source>
        <dbReference type="ARBA" id="ARBA00022679"/>
    </source>
</evidence>
<keyword evidence="3" id="KW-0444">Lipid biosynthesis</keyword>
<keyword evidence="7 15" id="KW-1133">Transmembrane helix</keyword>
<dbReference type="EMBL" id="BPLQ01002250">
    <property type="protein sequence ID" value="GIX90463.1"/>
    <property type="molecule type" value="Genomic_DNA"/>
</dbReference>
<comment type="subcellular location">
    <subcellularLocation>
        <location evidence="1">Mitochondrion inner membrane</location>
        <topology evidence="1">Multi-pass membrane protein</topology>
    </subcellularLocation>
</comment>
<dbReference type="InterPro" id="IPR004570">
    <property type="entry name" value="Phosphatidylglycerol_P_synth"/>
</dbReference>
<keyword evidence="5 15" id="KW-0812">Transmembrane</keyword>
<comment type="similarity">
    <text evidence="2">Belongs to the CDP-alcohol phosphatidyltransferase class-I family.</text>
</comment>
<keyword evidence="8" id="KW-0443">Lipid metabolism</keyword>
<evidence type="ECO:0000256" key="5">
    <source>
        <dbReference type="ARBA" id="ARBA00022692"/>
    </source>
</evidence>
<evidence type="ECO:0000256" key="14">
    <source>
        <dbReference type="ARBA" id="ARBA00047433"/>
    </source>
</evidence>
<dbReference type="EC" id="2.7.8.41" evidence="13"/>
<comment type="caution">
    <text evidence="16">The sequence shown here is derived from an EMBL/GenBank/DDBJ whole genome shotgun (WGS) entry which is preliminary data.</text>
</comment>
<gene>
    <name evidence="16" type="primary">Crls1</name>
    <name evidence="16" type="ORF">CDAR_74651</name>
</gene>
<evidence type="ECO:0000256" key="13">
    <source>
        <dbReference type="ARBA" id="ARBA00039001"/>
    </source>
</evidence>
<evidence type="ECO:0000256" key="2">
    <source>
        <dbReference type="ARBA" id="ARBA00010441"/>
    </source>
</evidence>
<dbReference type="InterPro" id="IPR000462">
    <property type="entry name" value="CDP-OH_P_trans"/>
</dbReference>